<reference evidence="1" key="1">
    <citation type="submission" date="2021-10" db="EMBL/GenBank/DDBJ databases">
        <authorList>
            <person name="Mesa V."/>
        </authorList>
    </citation>
    <scope>NUCLEOTIDE SEQUENCE</scope>
    <source>
        <strain evidence="1">CC3_PB</strain>
    </source>
</reference>
<evidence type="ECO:0000313" key="1">
    <source>
        <dbReference type="EMBL" id="CAG9704001.1"/>
    </source>
</evidence>
<accession>A0AA86ML49</accession>
<proteinExistence type="predicted"/>
<dbReference type="RefSeq" id="WP_210886461.1">
    <property type="nucleotide sequence ID" value="NZ_CAKJVE010000004.1"/>
</dbReference>
<organism evidence="1 2">
    <name type="scientific">Clostridium neonatale</name>
    <dbReference type="NCBI Taxonomy" id="137838"/>
    <lineage>
        <taxon>Bacteria</taxon>
        <taxon>Bacillati</taxon>
        <taxon>Bacillota</taxon>
        <taxon>Clostridia</taxon>
        <taxon>Eubacteriales</taxon>
        <taxon>Clostridiaceae</taxon>
        <taxon>Clostridium</taxon>
    </lineage>
</organism>
<protein>
    <submittedName>
        <fullName evidence="1">Uncharacterized protein</fullName>
    </submittedName>
</protein>
<comment type="caution">
    <text evidence="1">The sequence shown here is derived from an EMBL/GenBank/DDBJ whole genome shotgun (WGS) entry which is preliminary data.</text>
</comment>
<dbReference type="AlphaFoldDB" id="A0AA86ML49"/>
<name>A0AA86ML49_9CLOT</name>
<evidence type="ECO:0000313" key="2">
    <source>
        <dbReference type="Proteomes" id="UP000789738"/>
    </source>
</evidence>
<gene>
    <name evidence="1" type="ORF">CNEO_40909</name>
</gene>
<dbReference type="EMBL" id="CAKJVE010000004">
    <property type="protein sequence ID" value="CAG9704001.1"/>
    <property type="molecule type" value="Genomic_DNA"/>
</dbReference>
<dbReference type="Proteomes" id="UP000789738">
    <property type="component" value="Unassembled WGS sequence"/>
</dbReference>
<sequence length="110" mass="13272">MIIEEYIENSLNKYDFPIKHKFYDGKADTYITYFEMNNFDDDYSNDEAETEVHSLQIDFFSKNDVKIIKKEIQKTLKANFEGLTMLDLTETNSKINHICYRCYFYENKED</sequence>